<dbReference type="PANTHER" id="PTHR43133:SF8">
    <property type="entry name" value="RNA POLYMERASE SIGMA FACTOR HI_1459-RELATED"/>
    <property type="match status" value="1"/>
</dbReference>
<keyword evidence="2" id="KW-0805">Transcription regulation</keyword>
<gene>
    <name evidence="7" type="primary">rpoE_19</name>
    <name evidence="7" type="ORF">Ade02nite_70170</name>
</gene>
<keyword evidence="8" id="KW-1185">Reference proteome</keyword>
<dbReference type="InterPro" id="IPR013324">
    <property type="entry name" value="RNA_pol_sigma_r3/r4-like"/>
</dbReference>
<dbReference type="Gene3D" id="1.10.10.10">
    <property type="entry name" value="Winged helix-like DNA-binding domain superfamily/Winged helix DNA-binding domain"/>
    <property type="match status" value="1"/>
</dbReference>
<dbReference type="SUPFAM" id="SSF88659">
    <property type="entry name" value="Sigma3 and sigma4 domains of RNA polymerase sigma factors"/>
    <property type="match status" value="1"/>
</dbReference>
<comment type="similarity">
    <text evidence="1">Belongs to the sigma-70 factor family. ECF subfamily.</text>
</comment>
<dbReference type="EMBL" id="BOMI01000145">
    <property type="protein sequence ID" value="GID78376.1"/>
    <property type="molecule type" value="Genomic_DNA"/>
</dbReference>
<feature type="domain" description="RNA polymerase sigma-70 region 2" evidence="6">
    <location>
        <begin position="22"/>
        <end position="89"/>
    </location>
</feature>
<keyword evidence="5" id="KW-0804">Transcription</keyword>
<accession>A0ABQ3YEE6</accession>
<dbReference type="NCBIfam" id="TIGR02937">
    <property type="entry name" value="sigma70-ECF"/>
    <property type="match status" value="1"/>
</dbReference>
<dbReference type="Proteomes" id="UP000609879">
    <property type="component" value="Unassembled WGS sequence"/>
</dbReference>
<sequence>MTGVAELVGAAAAGDKRAWSDIVQRYAGLVWSVARGFRLSASDAADVSQLTWLRLVENLAKIRNPEALGAWLAATARRESINLLRRRERPADGVTFAGLHDEGPAPGHGLLLAERDQELWRAFDQISARCQGLLRLLVIEPPRGGYGEVADRLGMPVGSLGPTRARCLSALRDALTGSGARS</sequence>
<protein>
    <submittedName>
        <fullName evidence="7">RNA polymerase sigma factor</fullName>
    </submittedName>
</protein>
<dbReference type="PANTHER" id="PTHR43133">
    <property type="entry name" value="RNA POLYMERASE ECF-TYPE SIGMA FACTO"/>
    <property type="match status" value="1"/>
</dbReference>
<dbReference type="InterPro" id="IPR014284">
    <property type="entry name" value="RNA_pol_sigma-70_dom"/>
</dbReference>
<dbReference type="Pfam" id="PF04542">
    <property type="entry name" value="Sigma70_r2"/>
    <property type="match status" value="1"/>
</dbReference>
<dbReference type="InterPro" id="IPR039425">
    <property type="entry name" value="RNA_pol_sigma-70-like"/>
</dbReference>
<name>A0ABQ3YEE6_9ACTN</name>
<keyword evidence="3" id="KW-0731">Sigma factor</keyword>
<comment type="caution">
    <text evidence="7">The sequence shown here is derived from an EMBL/GenBank/DDBJ whole genome shotgun (WGS) entry which is preliminary data.</text>
</comment>
<evidence type="ECO:0000256" key="5">
    <source>
        <dbReference type="ARBA" id="ARBA00023163"/>
    </source>
</evidence>
<evidence type="ECO:0000256" key="2">
    <source>
        <dbReference type="ARBA" id="ARBA00023015"/>
    </source>
</evidence>
<proteinExistence type="inferred from homology"/>
<dbReference type="InterPro" id="IPR007627">
    <property type="entry name" value="RNA_pol_sigma70_r2"/>
</dbReference>
<organism evidence="7 8">
    <name type="scientific">Paractinoplanes deccanensis</name>
    <dbReference type="NCBI Taxonomy" id="113561"/>
    <lineage>
        <taxon>Bacteria</taxon>
        <taxon>Bacillati</taxon>
        <taxon>Actinomycetota</taxon>
        <taxon>Actinomycetes</taxon>
        <taxon>Micromonosporales</taxon>
        <taxon>Micromonosporaceae</taxon>
        <taxon>Paractinoplanes</taxon>
    </lineage>
</organism>
<evidence type="ECO:0000256" key="1">
    <source>
        <dbReference type="ARBA" id="ARBA00010641"/>
    </source>
</evidence>
<dbReference type="SUPFAM" id="SSF88946">
    <property type="entry name" value="Sigma2 domain of RNA polymerase sigma factors"/>
    <property type="match status" value="1"/>
</dbReference>
<dbReference type="InterPro" id="IPR036388">
    <property type="entry name" value="WH-like_DNA-bd_sf"/>
</dbReference>
<evidence type="ECO:0000256" key="4">
    <source>
        <dbReference type="ARBA" id="ARBA00023125"/>
    </source>
</evidence>
<evidence type="ECO:0000256" key="3">
    <source>
        <dbReference type="ARBA" id="ARBA00023082"/>
    </source>
</evidence>
<evidence type="ECO:0000313" key="8">
    <source>
        <dbReference type="Proteomes" id="UP000609879"/>
    </source>
</evidence>
<reference evidence="7 8" key="1">
    <citation type="submission" date="2021-01" db="EMBL/GenBank/DDBJ databases">
        <title>Whole genome shotgun sequence of Actinoplanes deccanensis NBRC 13994.</title>
        <authorList>
            <person name="Komaki H."/>
            <person name="Tamura T."/>
        </authorList>
    </citation>
    <scope>NUCLEOTIDE SEQUENCE [LARGE SCALE GENOMIC DNA]</scope>
    <source>
        <strain evidence="7 8">NBRC 13994</strain>
    </source>
</reference>
<dbReference type="Gene3D" id="1.10.1740.10">
    <property type="match status" value="1"/>
</dbReference>
<keyword evidence="4" id="KW-0238">DNA-binding</keyword>
<evidence type="ECO:0000313" key="7">
    <source>
        <dbReference type="EMBL" id="GID78376.1"/>
    </source>
</evidence>
<dbReference type="InterPro" id="IPR013325">
    <property type="entry name" value="RNA_pol_sigma_r2"/>
</dbReference>
<dbReference type="RefSeq" id="WP_203773237.1">
    <property type="nucleotide sequence ID" value="NZ_BAAABO010000028.1"/>
</dbReference>
<evidence type="ECO:0000259" key="6">
    <source>
        <dbReference type="Pfam" id="PF04542"/>
    </source>
</evidence>